<dbReference type="HOGENOM" id="CLU_006354_1_1_7"/>
<keyword evidence="1 11" id="KW-1003">Cell membrane</keyword>
<evidence type="ECO:0000256" key="6">
    <source>
        <dbReference type="ARBA" id="ARBA00022960"/>
    </source>
</evidence>
<evidence type="ECO:0000256" key="10">
    <source>
        <dbReference type="ARBA" id="ARBA00023316"/>
    </source>
</evidence>
<accession>C7LSJ7</accession>
<dbReference type="InterPro" id="IPR001264">
    <property type="entry name" value="Glyco_trans_51"/>
</dbReference>
<gene>
    <name evidence="11" type="primary">mtgA</name>
    <name evidence="14" type="ordered locus">Dbac_0081</name>
</gene>
<feature type="compositionally biased region" description="Polar residues" evidence="12">
    <location>
        <begin position="9"/>
        <end position="26"/>
    </location>
</feature>
<dbReference type="GO" id="GO:0009274">
    <property type="term" value="C:peptidoglycan-based cell wall"/>
    <property type="evidence" value="ECO:0007669"/>
    <property type="project" value="InterPro"/>
</dbReference>
<dbReference type="Gene3D" id="1.10.3810.10">
    <property type="entry name" value="Biosynthetic peptidoglycan transglycosylase-like"/>
    <property type="match status" value="1"/>
</dbReference>
<protein>
    <recommendedName>
        <fullName evidence="11">Biosynthetic peptidoglycan transglycosylase</fullName>
        <ecNumber evidence="11">2.4.99.28</ecNumber>
    </recommendedName>
    <alternativeName>
        <fullName evidence="11">Glycan polymerase</fullName>
    </alternativeName>
    <alternativeName>
        <fullName evidence="11">Peptidoglycan glycosyltransferase MtgA</fullName>
        <shortName evidence="11">PGT</shortName>
    </alternativeName>
</protein>
<feature type="compositionally biased region" description="Basic residues" evidence="12">
    <location>
        <begin position="27"/>
        <end position="39"/>
    </location>
</feature>
<keyword evidence="9 11" id="KW-0472">Membrane</keyword>
<dbReference type="GO" id="GO:0005886">
    <property type="term" value="C:plasma membrane"/>
    <property type="evidence" value="ECO:0007669"/>
    <property type="project" value="UniProtKB-SubCell"/>
</dbReference>
<dbReference type="GO" id="GO:0008360">
    <property type="term" value="P:regulation of cell shape"/>
    <property type="evidence" value="ECO:0007669"/>
    <property type="project" value="UniProtKB-KW"/>
</dbReference>
<dbReference type="PANTHER" id="PTHR30400:SF0">
    <property type="entry name" value="BIOSYNTHETIC PEPTIDOGLYCAN TRANSGLYCOSYLASE"/>
    <property type="match status" value="1"/>
</dbReference>
<dbReference type="UniPathway" id="UPA00219"/>
<evidence type="ECO:0000259" key="13">
    <source>
        <dbReference type="Pfam" id="PF00912"/>
    </source>
</evidence>
<evidence type="ECO:0000256" key="2">
    <source>
        <dbReference type="ARBA" id="ARBA00022519"/>
    </source>
</evidence>
<dbReference type="InterPro" id="IPR011812">
    <property type="entry name" value="Pep_trsgly"/>
</dbReference>
<reference evidence="14 15" key="1">
    <citation type="journal article" date="2009" name="Stand. Genomic Sci.">
        <title>Complete genome sequence of Desulfomicrobium baculatum type strain (X).</title>
        <authorList>
            <person name="Copeland A."/>
            <person name="Spring S."/>
            <person name="Goker M."/>
            <person name="Schneider S."/>
            <person name="Lapidus A."/>
            <person name="Del Rio T.G."/>
            <person name="Tice H."/>
            <person name="Cheng J.F."/>
            <person name="Chen F."/>
            <person name="Nolan M."/>
            <person name="Bruce D."/>
            <person name="Goodwin L."/>
            <person name="Pitluck S."/>
            <person name="Ivanova N."/>
            <person name="Mavrommatis K."/>
            <person name="Ovchinnikova G."/>
            <person name="Pati A."/>
            <person name="Chen A."/>
            <person name="Palaniappan K."/>
            <person name="Land M."/>
            <person name="Hauser L."/>
            <person name="Chang Y.J."/>
            <person name="Jeffries C.C."/>
            <person name="Meincke L."/>
            <person name="Sims D."/>
            <person name="Brettin T."/>
            <person name="Detter J.C."/>
            <person name="Han C."/>
            <person name="Chain P."/>
            <person name="Bristow J."/>
            <person name="Eisen J.A."/>
            <person name="Markowitz V."/>
            <person name="Hugenholtz P."/>
            <person name="Kyrpides N.C."/>
            <person name="Klenk H.P."/>
            <person name="Lucas S."/>
        </authorList>
    </citation>
    <scope>NUCLEOTIDE SEQUENCE [LARGE SCALE GENOMIC DNA]</scope>
    <source>
        <strain evidence="15">DSM 4028 / VKM B-1378 / X</strain>
    </source>
</reference>
<keyword evidence="15" id="KW-1185">Reference proteome</keyword>
<feature type="transmembrane region" description="Helical" evidence="11">
    <location>
        <begin position="50"/>
        <end position="68"/>
    </location>
</feature>
<organism evidence="14 15">
    <name type="scientific">Desulfomicrobium baculatum (strain DSM 4028 / VKM B-1378 / X)</name>
    <name type="common">Desulfovibrio baculatus</name>
    <dbReference type="NCBI Taxonomy" id="525897"/>
    <lineage>
        <taxon>Bacteria</taxon>
        <taxon>Pseudomonadati</taxon>
        <taxon>Thermodesulfobacteriota</taxon>
        <taxon>Desulfovibrionia</taxon>
        <taxon>Desulfovibrionales</taxon>
        <taxon>Desulfomicrobiaceae</taxon>
        <taxon>Desulfomicrobium</taxon>
    </lineage>
</organism>
<dbReference type="AlphaFoldDB" id="C7LSJ7"/>
<dbReference type="SUPFAM" id="SSF53955">
    <property type="entry name" value="Lysozyme-like"/>
    <property type="match status" value="1"/>
</dbReference>
<dbReference type="GO" id="GO:0008955">
    <property type="term" value="F:peptidoglycan glycosyltransferase activity"/>
    <property type="evidence" value="ECO:0007669"/>
    <property type="project" value="UniProtKB-UniRule"/>
</dbReference>
<comment type="similarity">
    <text evidence="11">Belongs to the glycosyltransferase 51 family.</text>
</comment>
<evidence type="ECO:0000256" key="8">
    <source>
        <dbReference type="ARBA" id="ARBA00022989"/>
    </source>
</evidence>
<keyword evidence="5 11" id="KW-0812">Transmembrane</keyword>
<dbReference type="GO" id="GO:0009252">
    <property type="term" value="P:peptidoglycan biosynthetic process"/>
    <property type="evidence" value="ECO:0007669"/>
    <property type="project" value="UniProtKB-UniRule"/>
</dbReference>
<comment type="function">
    <text evidence="11">Peptidoglycan polymerase that catalyzes glycan chain elongation from lipid-linked precursors.</text>
</comment>
<keyword evidence="8 11" id="KW-1133">Transmembrane helix</keyword>
<keyword evidence="4 11" id="KW-0808">Transferase</keyword>
<keyword evidence="3 11" id="KW-0328">Glycosyltransferase</keyword>
<dbReference type="EMBL" id="CP001629">
    <property type="protein sequence ID" value="ACU88211.1"/>
    <property type="molecule type" value="Genomic_DNA"/>
</dbReference>
<dbReference type="eggNOG" id="COG0744">
    <property type="taxonomic scope" value="Bacteria"/>
</dbReference>
<evidence type="ECO:0000256" key="9">
    <source>
        <dbReference type="ARBA" id="ARBA00023136"/>
    </source>
</evidence>
<dbReference type="NCBIfam" id="TIGR02070">
    <property type="entry name" value="mono_pep_trsgly"/>
    <property type="match status" value="1"/>
</dbReference>
<sequence>MAGHAALYATSTSSNMARKTTTSSPRRNQHRPAAKKHAASKGLLRRALRAAGWILPGIVAVILLLRFVPPPTSAFILTRHVERMLDSAPGPAVMHEWTPLRRIPRHMALAVVAAEDQNFPNHFGFDVDAIARAVEHNKKNQRVRGASTISQQTAKNLFLWSGRSYVRKALEAGFTVLIELLWSKERILEVYLNIAEFGDGTYGVGAASKRFFGKTPARLTTHEAALLAAALPSPRKFSPSRPSAYLRQRAQWVQTQMRQLGPNHIAWH</sequence>
<evidence type="ECO:0000256" key="4">
    <source>
        <dbReference type="ARBA" id="ARBA00022679"/>
    </source>
</evidence>
<evidence type="ECO:0000256" key="7">
    <source>
        <dbReference type="ARBA" id="ARBA00022984"/>
    </source>
</evidence>
<evidence type="ECO:0000256" key="3">
    <source>
        <dbReference type="ARBA" id="ARBA00022676"/>
    </source>
</evidence>
<comment type="pathway">
    <text evidence="11">Cell wall biogenesis; peptidoglycan biosynthesis.</text>
</comment>
<comment type="catalytic activity">
    <reaction evidence="11">
        <text>[GlcNAc-(1-&gt;4)-Mur2Ac(oyl-L-Ala-gamma-D-Glu-L-Lys-D-Ala-D-Ala)](n)-di-trans,octa-cis-undecaprenyl diphosphate + beta-D-GlcNAc-(1-&gt;4)-Mur2Ac(oyl-L-Ala-gamma-D-Glu-L-Lys-D-Ala-D-Ala)-di-trans,octa-cis-undecaprenyl diphosphate = [GlcNAc-(1-&gt;4)-Mur2Ac(oyl-L-Ala-gamma-D-Glu-L-Lys-D-Ala-D-Ala)](n+1)-di-trans,octa-cis-undecaprenyl diphosphate + di-trans,octa-cis-undecaprenyl diphosphate + H(+)</text>
        <dbReference type="Rhea" id="RHEA:23708"/>
        <dbReference type="Rhea" id="RHEA-COMP:9602"/>
        <dbReference type="Rhea" id="RHEA-COMP:9603"/>
        <dbReference type="ChEBI" id="CHEBI:15378"/>
        <dbReference type="ChEBI" id="CHEBI:58405"/>
        <dbReference type="ChEBI" id="CHEBI:60033"/>
        <dbReference type="ChEBI" id="CHEBI:78435"/>
        <dbReference type="EC" id="2.4.99.28"/>
    </reaction>
</comment>
<feature type="region of interest" description="Disordered" evidence="12">
    <location>
        <begin position="1"/>
        <end position="39"/>
    </location>
</feature>
<evidence type="ECO:0000256" key="12">
    <source>
        <dbReference type="SAM" id="MobiDB-lite"/>
    </source>
</evidence>
<evidence type="ECO:0000313" key="14">
    <source>
        <dbReference type="EMBL" id="ACU88211.1"/>
    </source>
</evidence>
<dbReference type="GO" id="GO:0016763">
    <property type="term" value="F:pentosyltransferase activity"/>
    <property type="evidence" value="ECO:0007669"/>
    <property type="project" value="InterPro"/>
</dbReference>
<dbReference type="CAZy" id="GT51">
    <property type="family name" value="Glycosyltransferase Family 51"/>
</dbReference>
<keyword evidence="7 11" id="KW-0573">Peptidoglycan synthesis</keyword>
<evidence type="ECO:0000256" key="11">
    <source>
        <dbReference type="HAMAP-Rule" id="MF_00766"/>
    </source>
</evidence>
<dbReference type="PANTHER" id="PTHR30400">
    <property type="entry name" value="MONOFUNCTIONAL BIOSYNTHETIC PEPTIDOGLYCAN TRANSGLYCOSYLASE"/>
    <property type="match status" value="1"/>
</dbReference>
<keyword evidence="2 11" id="KW-0997">Cell inner membrane</keyword>
<dbReference type="InterPro" id="IPR036950">
    <property type="entry name" value="PBP_transglycosylase"/>
</dbReference>
<dbReference type="InterPro" id="IPR023346">
    <property type="entry name" value="Lysozyme-like_dom_sf"/>
</dbReference>
<comment type="subcellular location">
    <subcellularLocation>
        <location evidence="11">Cell inner membrane</location>
        <topology evidence="11">Single-pass membrane protein</topology>
    </subcellularLocation>
</comment>
<keyword evidence="6 11" id="KW-0133">Cell shape</keyword>
<name>C7LSJ7_DESBD</name>
<evidence type="ECO:0000256" key="1">
    <source>
        <dbReference type="ARBA" id="ARBA00022475"/>
    </source>
</evidence>
<dbReference type="EC" id="2.4.99.28" evidence="11"/>
<keyword evidence="10 11" id="KW-0961">Cell wall biogenesis/degradation</keyword>
<dbReference type="Pfam" id="PF00912">
    <property type="entry name" value="Transgly"/>
    <property type="match status" value="1"/>
</dbReference>
<feature type="domain" description="Glycosyl transferase family 51" evidence="13">
    <location>
        <begin position="93"/>
        <end position="257"/>
    </location>
</feature>
<evidence type="ECO:0000313" key="15">
    <source>
        <dbReference type="Proteomes" id="UP000002216"/>
    </source>
</evidence>
<dbReference type="KEGG" id="dba:Dbac_0081"/>
<dbReference type="GO" id="GO:0071555">
    <property type="term" value="P:cell wall organization"/>
    <property type="evidence" value="ECO:0007669"/>
    <property type="project" value="UniProtKB-KW"/>
</dbReference>
<evidence type="ECO:0000256" key="5">
    <source>
        <dbReference type="ARBA" id="ARBA00022692"/>
    </source>
</evidence>
<dbReference type="STRING" id="525897.Dbac_0081"/>
<proteinExistence type="inferred from homology"/>
<dbReference type="HAMAP" id="MF_00766">
    <property type="entry name" value="PGT_MtgA"/>
    <property type="match status" value="1"/>
</dbReference>
<dbReference type="Proteomes" id="UP000002216">
    <property type="component" value="Chromosome"/>
</dbReference>